<dbReference type="AlphaFoldDB" id="A0A146K8C6"/>
<proteinExistence type="predicted"/>
<evidence type="ECO:0000313" key="1">
    <source>
        <dbReference type="EMBL" id="JAP92618.1"/>
    </source>
</evidence>
<sequence>CRSLTTNILNNLTTNDTNVHIMLKENAIFGLFDQYLYVASELIQTLIVPDQRIKFSSYLFQIQDIHAYEVDFSNSKGILQSKQFIFNVRDVHVQFKFMYKFTQQIFPYSEGDGQGIVDLFADMQLIGEFANSNSSCPYHIQMDNVISMFQIQKFSLQLPDAPAFIQAITKILTTLFQDVFNEILSQLMNQVNYALTEMLNKVDPVYFINQQFATDSRAIDVFSDSNLQLQQSGLVCSFDGFDKPCLTELSAAQSISKKPAKLTNHKLQIFLSVNAFQHLFDHLWYLKMTKDKIKVVKMVNTGVVIEVQQETEKATILCQVKVKTGQDPRKSVYVYVQPFLQAEQLISGTEKFDFYLFKAANNPIFEANTHNIYTFGFVNSTNAVILILNNEWVDIGLNVDINE</sequence>
<protein>
    <submittedName>
        <fullName evidence="1">BPI-like protein</fullName>
    </submittedName>
</protein>
<reference evidence="1" key="1">
    <citation type="submission" date="2015-07" db="EMBL/GenBank/DDBJ databases">
        <title>Adaptation to a free-living lifestyle via gene acquisitions in the diplomonad Trepomonas sp. PC1.</title>
        <authorList>
            <person name="Xu F."/>
            <person name="Jerlstrom-Hultqvist J."/>
            <person name="Kolisko M."/>
            <person name="Simpson A.G.B."/>
            <person name="Roger A.J."/>
            <person name="Svard S.G."/>
            <person name="Andersson J.O."/>
        </authorList>
    </citation>
    <scope>NUCLEOTIDE SEQUENCE</scope>
    <source>
        <strain evidence="1">PC1</strain>
    </source>
</reference>
<name>A0A146K8C6_9EUKA</name>
<gene>
    <name evidence="1" type="ORF">TPC1_15385</name>
</gene>
<feature type="non-terminal residue" evidence="1">
    <location>
        <position position="403"/>
    </location>
</feature>
<feature type="non-terminal residue" evidence="1">
    <location>
        <position position="1"/>
    </location>
</feature>
<accession>A0A146K8C6</accession>
<dbReference type="EMBL" id="GDID01003988">
    <property type="protein sequence ID" value="JAP92618.1"/>
    <property type="molecule type" value="Transcribed_RNA"/>
</dbReference>
<organism evidence="1">
    <name type="scientific">Trepomonas sp. PC1</name>
    <dbReference type="NCBI Taxonomy" id="1076344"/>
    <lineage>
        <taxon>Eukaryota</taxon>
        <taxon>Metamonada</taxon>
        <taxon>Diplomonadida</taxon>
        <taxon>Hexamitidae</taxon>
        <taxon>Hexamitinae</taxon>
        <taxon>Trepomonas</taxon>
    </lineage>
</organism>